<accession>A0A3L8D8P5</accession>
<reference evidence="2" key="1">
    <citation type="journal article" date="2018" name="Genome Res.">
        <title>The genomic architecture and molecular evolution of ant odorant receptors.</title>
        <authorList>
            <person name="McKenzie S.K."/>
            <person name="Kronauer D.J.C."/>
        </authorList>
    </citation>
    <scope>NUCLEOTIDE SEQUENCE [LARGE SCALE GENOMIC DNA]</scope>
    <source>
        <strain evidence="2">Clonal line C1</strain>
    </source>
</reference>
<dbReference type="Gene3D" id="3.90.70.120">
    <property type="match status" value="7"/>
</dbReference>
<dbReference type="EMBL" id="QOIP01000012">
    <property type="protein sequence ID" value="RLU16308.1"/>
    <property type="molecule type" value="Genomic_DNA"/>
</dbReference>
<name>A0A3L8D8P5_OOCBI</name>
<dbReference type="PANTHER" id="PTHR40552:SF6">
    <property type="entry name" value="FI09606P-RELATED"/>
    <property type="match status" value="1"/>
</dbReference>
<feature type="compositionally biased region" description="Basic and acidic residues" evidence="1">
    <location>
        <begin position="1"/>
        <end position="12"/>
    </location>
</feature>
<sequence length="1787" mass="198719">MSRARFAKDPKSTENPGGGQGDVGQQQTANKKATKIRHDFGKRWHRFRVLTPRAFILRGSRAMTDLRFKYRSRGRQAAPCAVVAVVYGRLFQPKEWTCDYIDQVLEHGDKLFRASATRCRLRDDEYLKTGLVHNEFYVGLCKVLVCIEDSGIRGNLFGASMGCSDLAEGLERFLRDDGAGVITAQGTSVAVWRPPGDAASFLCYDPAACDETGLRRAGGTACLIRFKCANDLHDHLLKNLDRRYDSRYCIDKVTVLRVTEVMMKSVLRSINPIDMDEHKGDCTKPVPKDYRLRAPTAKIHKEPLSISISNYSIDRRFATEPLVTRNDFHETGYSYDDMRVNVPSTFAELPGKVAVLHGLTHEGSEMYKGKGAQNVANCVAAVAMKEVHPVRTWKSPKLDEILMLGDSLYATVKSDKATIKTMTAADLNDTRVQIDDRKLAVDVDLITVTGTISSKLPSVLNLKQALEEFFLVNETGVIETTTMAAAVWSDDDYYLFDPRPCDATGVRVREEKAVKAAGRAREAEAPATEKKATGSCCVIRLPDVSSLAAMLLKNVDPMRKNDRFTIRHVSVADDVPGTRMWNEFRPGVAGKTWVLRGEISNVNEAFEEENQGYQGLAMPVVALISAREIPPAKWTSETVDEAVREGDAYYNWCKPAEREEEKLERPFLVQDLKRNLYSKNRKVSVDIEEAAVVGDLLAPDDSELPNLEKGLRQFFEDKQYAIVEAKRLPVAVWKVEEELKNYYYFDPNPRDQLGQLSAERDEENSACVVRTSDLAALAELIRKNAGDAEGENEFVIHNLKSVSVGAAMTNEEIEADKRIPVVPELNNYSKLGDTGALLLGTIDQSDETVFKRRTRDKQQAANSLATLATTTLYNPHLWYRELVDDILKVGDKLTGDNLINLPEAEAEEEPARNYLIPSEIAEDFVIGVNRMSVGLEEESVSGRTTDVARLLEQFFEGNAMGVFRQGDTMMPIWREGKVFFVMDPRGRNARGERTDKGGAAAVMWSTDIASLANSLREAARGDDFVIDAVTVENAYETRVAEARRLKRTTSGDDLWHNFPKLADGVWSIEGKVPMMDGRFDEANRGRQSAAVSTMAIVFSKAYQPKYWTPSVLDEIIVTGDKLHSKCVERLGTGSAPLVNEIISEFFLSNRRIVLTIKDCVQAGGLTGRPPKVQDLQSGINSFFKEHDAGVLIAGGRNLAVWKAGNAHYALIPDWLVTVEETTTAAPRVFRFRDVSLLAEYLLRHLGQEGDYQITAIDVLDWDKLPPWKPDPSPAIRPGNLPPLNAYRRLQGEARAILRGGYHQGDEVFPEDLRNRQTAANCVVALGMSVVKSPVTWTRKTMDEILAIGSGVHRETRKARPTKTRLKPKDIIRVFHVGVNVLTADVEPNTVTGLVAIAPPDPEEEKKKKKKGPVEKKKPGIDRDRKKVVQRERTPPPPPILLEEGLRKFFQDNRAGILVTDRGMIGIWKDLGVYFMYDSRARGNQGLLDPYGTACVMWFACMEPLYDVIFANIDPREKHGTFEICRVIIKTVKLAPLPCPAGFRPRFDRIASSKKKVPTIADVESLSEYSVVDEELSVLCGTLHMNHRAFALMNRGLQSTAIAAVAIAVGLLHVPSTWTPDLVDAILRHGDSLHTDSARAARPGARNLSPRELLTVFVVGDCRATVHVHRHTAAGLLHAYDLAEALATFFRANCAGVLHTANLAVAVMQHCGKFYLVDPCARDRRGRPAHDGAACVIRCDSIARMAAIFVANCNLRQPNVYTLNAVNVLDLHFFSDTRTDVCPPKCGQ</sequence>
<feature type="compositionally biased region" description="Basic and acidic residues" evidence="1">
    <location>
        <begin position="1411"/>
        <end position="1433"/>
    </location>
</feature>
<evidence type="ECO:0000313" key="2">
    <source>
        <dbReference type="EMBL" id="RLU16308.1"/>
    </source>
</evidence>
<protein>
    <submittedName>
        <fullName evidence="2">Uncharacterized protein</fullName>
    </submittedName>
</protein>
<dbReference type="PANTHER" id="PTHR40552">
    <property type="entry name" value="AT05186P-RELATED"/>
    <property type="match status" value="1"/>
</dbReference>
<evidence type="ECO:0000256" key="1">
    <source>
        <dbReference type="SAM" id="MobiDB-lite"/>
    </source>
</evidence>
<organism evidence="2">
    <name type="scientific">Ooceraea biroi</name>
    <name type="common">Clonal raider ant</name>
    <name type="synonym">Cerapachys biroi</name>
    <dbReference type="NCBI Taxonomy" id="2015173"/>
    <lineage>
        <taxon>Eukaryota</taxon>
        <taxon>Metazoa</taxon>
        <taxon>Ecdysozoa</taxon>
        <taxon>Arthropoda</taxon>
        <taxon>Hexapoda</taxon>
        <taxon>Insecta</taxon>
        <taxon>Pterygota</taxon>
        <taxon>Neoptera</taxon>
        <taxon>Endopterygota</taxon>
        <taxon>Hymenoptera</taxon>
        <taxon>Apocrita</taxon>
        <taxon>Aculeata</taxon>
        <taxon>Formicoidea</taxon>
        <taxon>Formicidae</taxon>
        <taxon>Dorylinae</taxon>
        <taxon>Ooceraea</taxon>
    </lineage>
</organism>
<dbReference type="Proteomes" id="UP000279307">
    <property type="component" value="Chromosome 12"/>
</dbReference>
<gene>
    <name evidence="2" type="ORF">DMN91_012068</name>
</gene>
<dbReference type="OrthoDB" id="7916681at2759"/>
<feature type="region of interest" description="Disordered" evidence="1">
    <location>
        <begin position="1"/>
        <end position="35"/>
    </location>
</feature>
<reference evidence="2" key="2">
    <citation type="submission" date="2018-07" db="EMBL/GenBank/DDBJ databases">
        <authorList>
            <person name="Mckenzie S.K."/>
            <person name="Kronauer D.J.C."/>
        </authorList>
    </citation>
    <scope>NUCLEOTIDE SEQUENCE</scope>
    <source>
        <strain evidence="2">Clonal line C1</strain>
    </source>
</reference>
<feature type="region of interest" description="Disordered" evidence="1">
    <location>
        <begin position="1401"/>
        <end position="1436"/>
    </location>
</feature>
<proteinExistence type="predicted"/>
<comment type="caution">
    <text evidence="2">The sequence shown here is derived from an EMBL/GenBank/DDBJ whole genome shotgun (WGS) entry which is preliminary data.</text>
</comment>